<proteinExistence type="predicted"/>
<dbReference type="EMBL" id="ADEG01000046">
    <property type="protein sequence ID" value="EFA92235.1"/>
    <property type="molecule type" value="Genomic_DNA"/>
</dbReference>
<dbReference type="GO" id="GO:0016747">
    <property type="term" value="F:acyltransferase activity, transferring groups other than amino-acyl groups"/>
    <property type="evidence" value="ECO:0007669"/>
    <property type="project" value="InterPro"/>
</dbReference>
<dbReference type="STRING" id="679190.HMPREF0650_1473"/>
<reference evidence="3 4" key="1">
    <citation type="submission" date="2009-12" db="EMBL/GenBank/DDBJ databases">
        <title>Genome Sequence of Prevotella buccalis ATCC 35310.</title>
        <authorList>
            <person name="Durkin A.S."/>
            <person name="Madupu R."/>
            <person name="Torralba M."/>
            <person name="Methe B."/>
            <person name="Sutton G."/>
            <person name="Strausberg R.L."/>
            <person name="Nelson K.E."/>
        </authorList>
    </citation>
    <scope>NUCLEOTIDE SEQUENCE [LARGE SCALE GENOMIC DNA]</scope>
    <source>
        <strain evidence="3 4">ATCC 35310</strain>
    </source>
</reference>
<gene>
    <name evidence="3" type="ORF">HMPREF0650_1473</name>
</gene>
<keyword evidence="1" id="KW-1133">Transmembrane helix</keyword>
<feature type="domain" description="Acyltransferase 3" evidence="2">
    <location>
        <begin position="50"/>
        <end position="373"/>
    </location>
</feature>
<feature type="transmembrane region" description="Helical" evidence="1">
    <location>
        <begin position="286"/>
        <end position="305"/>
    </location>
</feature>
<keyword evidence="1" id="KW-0812">Transmembrane</keyword>
<feature type="transmembrane region" description="Helical" evidence="1">
    <location>
        <begin position="172"/>
        <end position="191"/>
    </location>
</feature>
<feature type="transmembrane region" description="Helical" evidence="1">
    <location>
        <begin position="131"/>
        <end position="152"/>
    </location>
</feature>
<keyword evidence="1" id="KW-0472">Membrane</keyword>
<organism evidence="3 4">
    <name type="scientific">Hoylesella buccalis ATCC 35310</name>
    <dbReference type="NCBI Taxonomy" id="679190"/>
    <lineage>
        <taxon>Bacteria</taxon>
        <taxon>Pseudomonadati</taxon>
        <taxon>Bacteroidota</taxon>
        <taxon>Bacteroidia</taxon>
        <taxon>Bacteroidales</taxon>
        <taxon>Prevotellaceae</taxon>
        <taxon>Hoylesella</taxon>
    </lineage>
</organism>
<dbReference type="AlphaFoldDB" id="D1W5H5"/>
<comment type="caution">
    <text evidence="3">The sequence shown here is derived from an EMBL/GenBank/DDBJ whole genome shotgun (WGS) entry which is preliminary data.</text>
</comment>
<feature type="transmembrane region" description="Helical" evidence="1">
    <location>
        <begin position="357"/>
        <end position="378"/>
    </location>
</feature>
<feature type="transmembrane region" description="Helical" evidence="1">
    <location>
        <begin position="317"/>
        <end position="337"/>
    </location>
</feature>
<feature type="transmembrane region" description="Helical" evidence="1">
    <location>
        <begin position="225"/>
        <end position="244"/>
    </location>
</feature>
<evidence type="ECO:0000259" key="2">
    <source>
        <dbReference type="Pfam" id="PF01757"/>
    </source>
</evidence>
<accession>D1W5H5</accession>
<keyword evidence="4" id="KW-1185">Reference proteome</keyword>
<feature type="transmembrane region" description="Helical" evidence="1">
    <location>
        <begin position="200"/>
        <end position="219"/>
    </location>
</feature>
<evidence type="ECO:0000256" key="1">
    <source>
        <dbReference type="SAM" id="Phobius"/>
    </source>
</evidence>
<feature type="transmembrane region" description="Helical" evidence="1">
    <location>
        <begin position="53"/>
        <end position="76"/>
    </location>
</feature>
<evidence type="ECO:0000313" key="3">
    <source>
        <dbReference type="EMBL" id="EFA92235.1"/>
    </source>
</evidence>
<protein>
    <recommendedName>
        <fullName evidence="2">Acyltransferase 3 domain-containing protein</fullName>
    </recommendedName>
</protein>
<dbReference type="Proteomes" id="UP000005283">
    <property type="component" value="Unassembled WGS sequence"/>
</dbReference>
<dbReference type="Pfam" id="PF01757">
    <property type="entry name" value="Acyl_transf_3"/>
    <property type="match status" value="1"/>
</dbReference>
<feature type="transmembrane region" description="Helical" evidence="1">
    <location>
        <begin position="256"/>
        <end position="274"/>
    </location>
</feature>
<name>D1W5H5_9BACT</name>
<sequence>MGFRRPLEFYYLNLQTLLYLKLNLPGKKMEISTQNINISHDMVSQKRFINFDLLRVAAMFGIVVQHYFAHGLYYHFNISSGGVMGLSMSSCNFMMSEIVYEICHVAVNCYVMITGYFMITKSFKLSRLAVLWVEVLFYAVSLYAVLCCMGFQTFQVKELTNVIFPITFKEYWFMTNYMGLLIFAPVLNVFVHHVSQSKHLLTLIGLGAISLTLLVKFPLGDTFGGGYGFLWFIFLYLVAGYVRLYARTMNRYGRKAIVAAVITFTYPAWMHIFIPLFDGTNMTPFGFSYNGFVFFFSLYVFLWVRGLTIKENGLTSCLVKIAPYTLAVYLISDNAMVRKLLWQKMFVWQGMLDDSLFMFKMLTSCLIIFTICIGIDWCRKKMFELVGINRIVRLTSEKIESVIKRAVVTFASS</sequence>
<dbReference type="InterPro" id="IPR002656">
    <property type="entry name" value="Acyl_transf_3_dom"/>
</dbReference>
<dbReference type="eggNOG" id="COG3274">
    <property type="taxonomic scope" value="Bacteria"/>
</dbReference>
<feature type="transmembrane region" description="Helical" evidence="1">
    <location>
        <begin position="98"/>
        <end position="119"/>
    </location>
</feature>
<evidence type="ECO:0000313" key="4">
    <source>
        <dbReference type="Proteomes" id="UP000005283"/>
    </source>
</evidence>